<dbReference type="RefSeq" id="WP_166758371.1">
    <property type="nucleotide sequence ID" value="NZ_JAVDSJ010000004.1"/>
</dbReference>
<dbReference type="GO" id="GO:0047575">
    <property type="term" value="F:4-carboxymuconolactone decarboxylase activity"/>
    <property type="evidence" value="ECO:0007669"/>
    <property type="project" value="UniProtKB-EC"/>
</dbReference>
<reference evidence="2 3" key="1">
    <citation type="submission" date="2023-07" db="EMBL/GenBank/DDBJ databases">
        <title>Sorghum-associated microbial communities from plants grown in Nebraska, USA.</title>
        <authorList>
            <person name="Schachtman D."/>
        </authorList>
    </citation>
    <scope>NUCLEOTIDE SEQUENCE [LARGE SCALE GENOMIC DNA]</scope>
    <source>
        <strain evidence="2 3">596</strain>
    </source>
</reference>
<keyword evidence="3" id="KW-1185">Reference proteome</keyword>
<dbReference type="InterPro" id="IPR029032">
    <property type="entry name" value="AhpD-like"/>
</dbReference>
<comment type="caution">
    <text evidence="2">The sequence shown here is derived from an EMBL/GenBank/DDBJ whole genome shotgun (WGS) entry which is preliminary data.</text>
</comment>
<keyword evidence="2" id="KW-0456">Lyase</keyword>
<organism evidence="2 3">
    <name type="scientific">Herbaspirillum frisingense</name>
    <dbReference type="NCBI Taxonomy" id="92645"/>
    <lineage>
        <taxon>Bacteria</taxon>
        <taxon>Pseudomonadati</taxon>
        <taxon>Pseudomonadota</taxon>
        <taxon>Betaproteobacteria</taxon>
        <taxon>Burkholderiales</taxon>
        <taxon>Oxalobacteraceae</taxon>
        <taxon>Herbaspirillum</taxon>
    </lineage>
</organism>
<dbReference type="PANTHER" id="PTHR34846">
    <property type="entry name" value="4-CARBOXYMUCONOLACTONE DECARBOXYLASE FAMILY PROTEIN (AFU_ORTHOLOGUE AFUA_6G11590)"/>
    <property type="match status" value="1"/>
</dbReference>
<name>A0ABU1PH72_9BURK</name>
<dbReference type="SUPFAM" id="SSF69118">
    <property type="entry name" value="AhpD-like"/>
    <property type="match status" value="1"/>
</dbReference>
<dbReference type="EC" id="4.1.1.44" evidence="2"/>
<dbReference type="Proteomes" id="UP001260715">
    <property type="component" value="Unassembled WGS sequence"/>
</dbReference>
<feature type="region of interest" description="Disordered" evidence="1">
    <location>
        <begin position="188"/>
        <end position="209"/>
    </location>
</feature>
<proteinExistence type="predicted"/>
<evidence type="ECO:0000256" key="1">
    <source>
        <dbReference type="SAM" id="MobiDB-lite"/>
    </source>
</evidence>
<sequence length="209" mass="22904">MPRISFPSPETMNAEQRAVYDDIVSGPRARLVGPLKAALHNPALADRWQKMGALLRFGTSIPPRHSELVILVAARRWNSQLEWAIHAQAAQAAGLPQTVIDALCACQPPLFADAADAHVYEYARQLQQHGNVDEEVYQRVLGLYGEAGIVELGAILGYYTMVAMTLNVHQIPVPEEYAEPRLQVATQQGRPQLADLPPGQLSPVKEALS</sequence>
<evidence type="ECO:0000313" key="2">
    <source>
        <dbReference type="EMBL" id="MDR6585172.1"/>
    </source>
</evidence>
<dbReference type="PANTHER" id="PTHR34846:SF11">
    <property type="entry name" value="4-CARBOXYMUCONOLACTONE DECARBOXYLASE FAMILY PROTEIN (AFU_ORTHOLOGUE AFUA_6G11590)"/>
    <property type="match status" value="1"/>
</dbReference>
<gene>
    <name evidence="2" type="ORF">J2W50_003388</name>
</gene>
<accession>A0ABU1PH72</accession>
<evidence type="ECO:0000313" key="3">
    <source>
        <dbReference type="Proteomes" id="UP001260715"/>
    </source>
</evidence>
<protein>
    <submittedName>
        <fullName evidence="2">4-carboxymuconolactone decarboxylase</fullName>
        <ecNumber evidence="2">4.1.1.44</ecNumber>
    </submittedName>
</protein>
<dbReference type="EMBL" id="JAVDSJ010000004">
    <property type="protein sequence ID" value="MDR6585172.1"/>
    <property type="molecule type" value="Genomic_DNA"/>
</dbReference>
<dbReference type="Gene3D" id="1.20.1290.10">
    <property type="entry name" value="AhpD-like"/>
    <property type="match status" value="1"/>
</dbReference>